<keyword evidence="3" id="KW-1185">Reference proteome</keyword>
<reference evidence="2 3" key="1">
    <citation type="submission" date="2019-01" db="EMBL/GenBank/DDBJ databases">
        <title>Draft genome sequences of the type strains of six Macrococcus species.</title>
        <authorList>
            <person name="Mazhar S."/>
            <person name="Altermann E."/>
            <person name="Hill C."/>
            <person name="Mcauliffe O."/>
        </authorList>
    </citation>
    <scope>NUCLEOTIDE SEQUENCE [LARGE SCALE GENOMIC DNA]</scope>
    <source>
        <strain evidence="2 3">CCM4815</strain>
    </source>
</reference>
<sequence>MIISLLLLIGLCIWIYYCNQQVQRFLERDNINKALIWLYLTMITSVIIVGFLMFSLREQVLDVLNVFYRH</sequence>
<evidence type="ECO:0000313" key="2">
    <source>
        <dbReference type="EMBL" id="TDM12200.1"/>
    </source>
</evidence>
<dbReference type="Proteomes" id="UP000294802">
    <property type="component" value="Unassembled WGS sequence"/>
</dbReference>
<proteinExistence type="predicted"/>
<dbReference type="RefSeq" id="WP_133443369.1">
    <property type="nucleotide sequence ID" value="NZ_SCWB01000005.1"/>
</dbReference>
<name>A0A4R6BW04_9STAP</name>
<keyword evidence="1" id="KW-1133">Transmembrane helix</keyword>
<evidence type="ECO:0000313" key="3">
    <source>
        <dbReference type="Proteomes" id="UP000294802"/>
    </source>
</evidence>
<accession>A0A4R6BW04</accession>
<keyword evidence="1" id="KW-0812">Transmembrane</keyword>
<organism evidence="2 3">
    <name type="scientific">Macrococcus lamae</name>
    <dbReference type="NCBI Taxonomy" id="198484"/>
    <lineage>
        <taxon>Bacteria</taxon>
        <taxon>Bacillati</taxon>
        <taxon>Bacillota</taxon>
        <taxon>Bacilli</taxon>
        <taxon>Bacillales</taxon>
        <taxon>Staphylococcaceae</taxon>
        <taxon>Macrococcus</taxon>
    </lineage>
</organism>
<protein>
    <recommendedName>
        <fullName evidence="4">DUF1146 domain-containing protein</fullName>
    </recommendedName>
</protein>
<comment type="caution">
    <text evidence="2">The sequence shown here is derived from an EMBL/GenBank/DDBJ whole genome shotgun (WGS) entry which is preliminary data.</text>
</comment>
<keyword evidence="1" id="KW-0472">Membrane</keyword>
<gene>
    <name evidence="2" type="ORF">ERX29_03805</name>
</gene>
<evidence type="ECO:0000256" key="1">
    <source>
        <dbReference type="SAM" id="Phobius"/>
    </source>
</evidence>
<feature type="transmembrane region" description="Helical" evidence="1">
    <location>
        <begin position="36"/>
        <end position="56"/>
    </location>
</feature>
<dbReference type="EMBL" id="SCWB01000005">
    <property type="protein sequence ID" value="TDM12200.1"/>
    <property type="molecule type" value="Genomic_DNA"/>
</dbReference>
<dbReference type="AlphaFoldDB" id="A0A4R6BW04"/>
<dbReference type="OrthoDB" id="2418257at2"/>
<evidence type="ECO:0008006" key="4">
    <source>
        <dbReference type="Google" id="ProtNLM"/>
    </source>
</evidence>